<feature type="transmembrane region" description="Helical" evidence="1">
    <location>
        <begin position="93"/>
        <end position="114"/>
    </location>
</feature>
<dbReference type="Pfam" id="PF06304">
    <property type="entry name" value="DUF1048"/>
    <property type="match status" value="1"/>
</dbReference>
<evidence type="ECO:0008006" key="4">
    <source>
        <dbReference type="Google" id="ProtNLM"/>
    </source>
</evidence>
<name>A0A0D1BXN6_CLOBO</name>
<keyword evidence="1" id="KW-1133">Transmembrane helix</keyword>
<accession>A0A0D1BXN6</accession>
<gene>
    <name evidence="2" type="ORF">N495_00495</name>
</gene>
<dbReference type="Gene3D" id="1.10.1900.10">
    <property type="entry name" value="c-terminal domain of poly(a) binding protein"/>
    <property type="match status" value="1"/>
</dbReference>
<sequence>MNNIKELVKLTNKLSETLNDTNDETFTNIACYLRASSLSERQCEESIHEILDMFLTAENNKESIENIIGNDPKEFCDEIIQSYATKKFSKENVIVNLKIILNSFFILWTINIVFDYIPNMIKSKSLLLNYNFSLPFIINTLLITILSFGIFNYIGKTAFKQDDSNLNFDIKFILLYIIFMIISVLMWRKFNKIILFTAKIHYILIFVAISYLILFLLSKYTYKQK</sequence>
<feature type="transmembrane region" description="Helical" evidence="1">
    <location>
        <begin position="134"/>
        <end position="154"/>
    </location>
</feature>
<reference evidence="2 3" key="1">
    <citation type="submission" date="2014-06" db="EMBL/GenBank/DDBJ databases">
        <title>Genome characterization of distinct group I Clostridium botulinum lineages.</title>
        <authorList>
            <person name="Giordani F."/>
            <person name="Anselmo A."/>
            <person name="Fillo S."/>
            <person name="Palozzi A.M."/>
            <person name="Fortunato A."/>
            <person name="Gentile B."/>
            <person name="Ciammaruconi A."/>
            <person name="Anniballi F."/>
            <person name="De Medici D."/>
            <person name="Lista F."/>
        </authorList>
    </citation>
    <scope>NUCLEOTIDE SEQUENCE [LARGE SCALE GENOMIC DNA]</scope>
    <source>
        <strain evidence="2 3">B2 450</strain>
    </source>
</reference>
<dbReference type="HOGENOM" id="CLU_085026_1_1_9"/>
<organism evidence="2 3">
    <name type="scientific">Clostridium botulinum B2 450</name>
    <dbReference type="NCBI Taxonomy" id="1379739"/>
    <lineage>
        <taxon>Bacteria</taxon>
        <taxon>Bacillati</taxon>
        <taxon>Bacillota</taxon>
        <taxon>Clostridia</taxon>
        <taxon>Eubacteriales</taxon>
        <taxon>Clostridiaceae</taxon>
        <taxon>Clostridium</taxon>
    </lineage>
</organism>
<keyword evidence="1" id="KW-0812">Transmembrane</keyword>
<evidence type="ECO:0000256" key="1">
    <source>
        <dbReference type="SAM" id="Phobius"/>
    </source>
</evidence>
<dbReference type="PATRIC" id="fig|1379739.3.peg.399"/>
<dbReference type="PANTHER" id="PTHR41307">
    <property type="entry name" value="MEMBRANE PROTEIN-RELATED"/>
    <property type="match status" value="1"/>
</dbReference>
<protein>
    <recommendedName>
        <fullName evidence="4">DUF1048 domain-containing protein</fullName>
    </recommendedName>
</protein>
<dbReference type="InterPro" id="IPR008316">
    <property type="entry name" value="UCP029876"/>
</dbReference>
<dbReference type="RefSeq" id="WP_043030903.1">
    <property type="nucleotide sequence ID" value="NZ_JXSU01000006.1"/>
</dbReference>
<keyword evidence="1" id="KW-0472">Membrane</keyword>
<evidence type="ECO:0000313" key="3">
    <source>
        <dbReference type="Proteomes" id="UP000032250"/>
    </source>
</evidence>
<dbReference type="AlphaFoldDB" id="A0A0D1BXN6"/>
<evidence type="ECO:0000313" key="2">
    <source>
        <dbReference type="EMBL" id="KIS25090.1"/>
    </source>
</evidence>
<dbReference type="EMBL" id="JXSU01000006">
    <property type="protein sequence ID" value="KIS25090.1"/>
    <property type="molecule type" value="Genomic_DNA"/>
</dbReference>
<comment type="caution">
    <text evidence="2">The sequence shown here is derived from an EMBL/GenBank/DDBJ whole genome shotgun (WGS) entry which is preliminary data.</text>
</comment>
<dbReference type="PANTHER" id="PTHR41307:SF1">
    <property type="entry name" value="MEMBRANE PROTEIN"/>
    <property type="match status" value="1"/>
</dbReference>
<proteinExistence type="predicted"/>
<dbReference type="Proteomes" id="UP000032250">
    <property type="component" value="Unassembled WGS sequence"/>
</dbReference>
<feature type="transmembrane region" description="Helical" evidence="1">
    <location>
        <begin position="166"/>
        <end position="187"/>
    </location>
</feature>
<dbReference type="OrthoDB" id="1655249at2"/>
<dbReference type="SUPFAM" id="SSF158560">
    <property type="entry name" value="BH3980-like"/>
    <property type="match status" value="1"/>
</dbReference>
<feature type="transmembrane region" description="Helical" evidence="1">
    <location>
        <begin position="193"/>
        <end position="217"/>
    </location>
</feature>